<accession>A0A853KY96</accession>
<protein>
    <submittedName>
        <fullName evidence="1">Uncharacterized protein</fullName>
    </submittedName>
</protein>
<gene>
    <name evidence="1" type="ORF">TH4_15500</name>
</gene>
<evidence type="ECO:0000313" key="2">
    <source>
        <dbReference type="Proteomes" id="UP000094009"/>
    </source>
</evidence>
<dbReference type="Proteomes" id="UP000094009">
    <property type="component" value="Unassembled WGS sequence"/>
</dbReference>
<name>A0A853KY96_9PROT</name>
<reference evidence="1 2" key="1">
    <citation type="submission" date="2014-07" db="EMBL/GenBank/DDBJ databases">
        <title>Draft genome sequence of Thalassospira tepidiphila 1-1B.</title>
        <authorList>
            <person name="Lai Q."/>
            <person name="Shao Z."/>
        </authorList>
    </citation>
    <scope>NUCLEOTIDE SEQUENCE [LARGE SCALE GENOMIC DNA]</scope>
    <source>
        <strain evidence="1 2">MCCC 1A03514</strain>
    </source>
</reference>
<organism evidence="1 2">
    <name type="scientific">Thalassospira tepidiphila MCCC 1A03514</name>
    <dbReference type="NCBI Taxonomy" id="1177930"/>
    <lineage>
        <taxon>Bacteria</taxon>
        <taxon>Pseudomonadati</taxon>
        <taxon>Pseudomonadota</taxon>
        <taxon>Alphaproteobacteria</taxon>
        <taxon>Rhodospirillales</taxon>
        <taxon>Thalassospiraceae</taxon>
        <taxon>Thalassospira</taxon>
    </lineage>
</organism>
<evidence type="ECO:0000313" key="1">
    <source>
        <dbReference type="EMBL" id="OAZ08775.1"/>
    </source>
</evidence>
<comment type="caution">
    <text evidence="1">The sequence shown here is derived from an EMBL/GenBank/DDBJ whole genome shotgun (WGS) entry which is preliminary data.</text>
</comment>
<dbReference type="EMBL" id="JPVZ01000007">
    <property type="protein sequence ID" value="OAZ08775.1"/>
    <property type="molecule type" value="Genomic_DNA"/>
</dbReference>
<dbReference type="RefSeq" id="WP_064781757.1">
    <property type="nucleotide sequence ID" value="NZ_JPVZ01000007.1"/>
</dbReference>
<sequence>MTKPTVTITNNKLIKGQYGDIIFGPWGLECSDQHSFVTLTDQPRNAKQISDVWHLSGGRIHIAYETRKRTPNTIGLKLRIRALDNILLQDAVIRLVFDKTAIQHGCIAGKTVHHTNSDKYRLHPTNKVTLIGKDGATISVTLDHADGAGRFDPYMYLRDRDDHWIIHARLLPSDPVDQVWLRWANRFFTLSAPGWLSALLWRMPVLKKLLWRLRERMGRHCPEIQAVPLNCLCAGQSLSMEVTCHFQ</sequence>
<proteinExistence type="predicted"/>
<dbReference type="AlphaFoldDB" id="A0A853KY96"/>